<evidence type="ECO:0000313" key="2">
    <source>
        <dbReference type="Proteomes" id="UP000198551"/>
    </source>
</evidence>
<dbReference type="Proteomes" id="UP000198551">
    <property type="component" value="Unassembled WGS sequence"/>
</dbReference>
<protein>
    <submittedName>
        <fullName evidence="1">Uncharacterized protein</fullName>
    </submittedName>
</protein>
<sequence>MRPRQYALSRSASSASASFSCSTATRDFDAPIGFSPTTIRLGPFAQSARNVFGAVAVRTRTSTPGSHRRRVAASANAWNSVCTGTPTVRLAPASNPPPRR</sequence>
<proteinExistence type="predicted"/>
<accession>A0A1C4W722</accession>
<dbReference type="PROSITE" id="PS51257">
    <property type="entry name" value="PROKAR_LIPOPROTEIN"/>
    <property type="match status" value="1"/>
</dbReference>
<reference evidence="2" key="1">
    <citation type="submission" date="2016-06" db="EMBL/GenBank/DDBJ databases">
        <authorList>
            <person name="Varghese N."/>
        </authorList>
    </citation>
    <scope>NUCLEOTIDE SEQUENCE [LARGE SCALE GENOMIC DNA]</scope>
    <source>
        <strain evidence="2">DSM 45555</strain>
    </source>
</reference>
<evidence type="ECO:0000313" key="1">
    <source>
        <dbReference type="EMBL" id="SCE91899.1"/>
    </source>
</evidence>
<dbReference type="EMBL" id="FMCV01000004">
    <property type="protein sequence ID" value="SCE91899.1"/>
    <property type="molecule type" value="Genomic_DNA"/>
</dbReference>
<dbReference type="AlphaFoldDB" id="A0A1C4W722"/>
<gene>
    <name evidence="1" type="ORF">GA0070215_104269</name>
</gene>
<name>A0A1C4W722_9ACTN</name>
<organism evidence="1 2">
    <name type="scientific">Micromonospora marina</name>
    <dbReference type="NCBI Taxonomy" id="307120"/>
    <lineage>
        <taxon>Bacteria</taxon>
        <taxon>Bacillati</taxon>
        <taxon>Actinomycetota</taxon>
        <taxon>Actinomycetes</taxon>
        <taxon>Micromonosporales</taxon>
        <taxon>Micromonosporaceae</taxon>
        <taxon>Micromonospora</taxon>
    </lineage>
</organism>
<keyword evidence="2" id="KW-1185">Reference proteome</keyword>